<evidence type="ECO:0000256" key="1">
    <source>
        <dbReference type="ARBA" id="ARBA00022448"/>
    </source>
</evidence>
<dbReference type="PROSITE" id="PS50893">
    <property type="entry name" value="ABC_TRANSPORTER_2"/>
    <property type="match status" value="1"/>
</dbReference>
<name>A0AAW9HM07_9ACTO</name>
<protein>
    <submittedName>
        <fullName evidence="6">ATP-binding cassette domain-containing protein</fullName>
    </submittedName>
</protein>
<organism evidence="6 8">
    <name type="scientific">Actinotignum urinale</name>
    <dbReference type="NCBI Taxonomy" id="190146"/>
    <lineage>
        <taxon>Bacteria</taxon>
        <taxon>Bacillati</taxon>
        <taxon>Actinomycetota</taxon>
        <taxon>Actinomycetes</taxon>
        <taxon>Actinomycetales</taxon>
        <taxon>Actinomycetaceae</taxon>
        <taxon>Actinotignum</taxon>
    </lineage>
</organism>
<dbReference type="EMBL" id="JAWNGA010000001">
    <property type="protein sequence ID" value="MDY5132295.1"/>
    <property type="molecule type" value="Genomic_DNA"/>
</dbReference>
<evidence type="ECO:0000256" key="2">
    <source>
        <dbReference type="ARBA" id="ARBA00022741"/>
    </source>
</evidence>
<keyword evidence="7" id="KW-1185">Reference proteome</keyword>
<dbReference type="Proteomes" id="UP001281731">
    <property type="component" value="Unassembled WGS sequence"/>
</dbReference>
<accession>A0AAW9HM07</accession>
<dbReference type="PANTHER" id="PTHR42734">
    <property type="entry name" value="METAL TRANSPORT SYSTEM ATP-BINDING PROTEIN TM_0124-RELATED"/>
    <property type="match status" value="1"/>
</dbReference>
<evidence type="ECO:0000313" key="8">
    <source>
        <dbReference type="Proteomes" id="UP001281731"/>
    </source>
</evidence>
<evidence type="ECO:0000313" key="6">
    <source>
        <dbReference type="EMBL" id="MDY5154925.1"/>
    </source>
</evidence>
<dbReference type="InterPro" id="IPR003439">
    <property type="entry name" value="ABC_transporter-like_ATP-bd"/>
</dbReference>
<evidence type="ECO:0000256" key="3">
    <source>
        <dbReference type="ARBA" id="ARBA00022840"/>
    </source>
</evidence>
<dbReference type="EMBL" id="JAWNGC010000004">
    <property type="protein sequence ID" value="MDY5154925.1"/>
    <property type="molecule type" value="Genomic_DNA"/>
</dbReference>
<dbReference type="Gene3D" id="3.40.50.300">
    <property type="entry name" value="P-loop containing nucleotide triphosphate hydrolases"/>
    <property type="match status" value="1"/>
</dbReference>
<dbReference type="AlphaFoldDB" id="A0AAW9HM07"/>
<dbReference type="SMART" id="SM00382">
    <property type="entry name" value="AAA"/>
    <property type="match status" value="1"/>
</dbReference>
<dbReference type="SUPFAM" id="SSF52540">
    <property type="entry name" value="P-loop containing nucleoside triphosphate hydrolases"/>
    <property type="match status" value="1"/>
</dbReference>
<dbReference type="RefSeq" id="WP_320752977.1">
    <property type="nucleotide sequence ID" value="NZ_JAWNFT010000003.1"/>
</dbReference>
<evidence type="ECO:0000313" key="7">
    <source>
        <dbReference type="Proteomes" id="UP001275049"/>
    </source>
</evidence>
<evidence type="ECO:0000313" key="5">
    <source>
        <dbReference type="EMBL" id="MDY5132295.1"/>
    </source>
</evidence>
<dbReference type="InterPro" id="IPR027417">
    <property type="entry name" value="P-loop_NTPase"/>
</dbReference>
<dbReference type="InterPro" id="IPR050153">
    <property type="entry name" value="Metal_Ion_Import_ABC"/>
</dbReference>
<dbReference type="InterPro" id="IPR003593">
    <property type="entry name" value="AAA+_ATPase"/>
</dbReference>
<dbReference type="Pfam" id="PF00005">
    <property type="entry name" value="ABC_tran"/>
    <property type="match status" value="1"/>
</dbReference>
<feature type="domain" description="ABC transporter" evidence="4">
    <location>
        <begin position="4"/>
        <end position="219"/>
    </location>
</feature>
<evidence type="ECO:0000259" key="4">
    <source>
        <dbReference type="PROSITE" id="PS50893"/>
    </source>
</evidence>
<keyword evidence="2" id="KW-0547">Nucleotide-binding</keyword>
<dbReference type="GO" id="GO:0016887">
    <property type="term" value="F:ATP hydrolysis activity"/>
    <property type="evidence" value="ECO:0007669"/>
    <property type="project" value="InterPro"/>
</dbReference>
<gene>
    <name evidence="6" type="ORF">R6G80_04200</name>
    <name evidence="5" type="ORF">R6G86_00870</name>
</gene>
<proteinExistence type="predicted"/>
<comment type="caution">
    <text evidence="6">The sequence shown here is derived from an EMBL/GenBank/DDBJ whole genome shotgun (WGS) entry which is preliminary data.</text>
</comment>
<reference evidence="6 7" key="1">
    <citation type="submission" date="2023-10" db="EMBL/GenBank/DDBJ databases">
        <title>Whole Genome based description of the genera Actinobaculum and Actinotignum reveals a complex phylogenetic relationship within the species included in the genus Actinotignum.</title>
        <authorList>
            <person name="Jensen C.S."/>
            <person name="Dargis R."/>
            <person name="Kemp M."/>
            <person name="Christensen J.J."/>
        </authorList>
    </citation>
    <scope>NUCLEOTIDE SEQUENCE</scope>
    <source>
        <strain evidence="6">SLA_B511</strain>
        <strain evidence="5 7">SLA_B974</strain>
    </source>
</reference>
<keyword evidence="3 6" id="KW-0067">ATP-binding</keyword>
<dbReference type="GO" id="GO:0005524">
    <property type="term" value="F:ATP binding"/>
    <property type="evidence" value="ECO:0007669"/>
    <property type="project" value="UniProtKB-KW"/>
</dbReference>
<keyword evidence="1" id="KW-0813">Transport</keyword>
<sequence>MSALEADNLCVTLSGIEIIHSANLCISSGESVGIFGPNGSGKSTLIKGLLGVVPHTGTAKIFGQDITVRSAVEWNRVGYVPQNMTHTGTLPASALEVVKSGLISGKHLFKDRGRKARAKAMEALDAVGLAHRANDTVRVFSGGQQHRVLIARALVRKPDILVLDEPLAGIDRESREELATILTRLHGEGITLAMVLHEVGELGHLVQRRITVEAGRVYS</sequence>
<dbReference type="Proteomes" id="UP001275049">
    <property type="component" value="Unassembled WGS sequence"/>
</dbReference>